<protein>
    <recommendedName>
        <fullName evidence="3">Fumarylacetoacetase-like C-terminal domain-containing protein</fullName>
    </recommendedName>
</protein>
<reference evidence="4 5" key="1">
    <citation type="submission" date="2013-03" db="EMBL/GenBank/DDBJ databases">
        <title>The Genome Sequence of Cladophialophora psammophila CBS 110553.</title>
        <authorList>
            <consortium name="The Broad Institute Genomics Platform"/>
            <person name="Cuomo C."/>
            <person name="de Hoog S."/>
            <person name="Gorbushina A."/>
            <person name="Walker B."/>
            <person name="Young S.K."/>
            <person name="Zeng Q."/>
            <person name="Gargeya S."/>
            <person name="Fitzgerald M."/>
            <person name="Haas B."/>
            <person name="Abouelleil A."/>
            <person name="Allen A.W."/>
            <person name="Alvarado L."/>
            <person name="Arachchi H.M."/>
            <person name="Berlin A.M."/>
            <person name="Chapman S.B."/>
            <person name="Gainer-Dewar J."/>
            <person name="Goldberg J."/>
            <person name="Griggs A."/>
            <person name="Gujja S."/>
            <person name="Hansen M."/>
            <person name="Howarth C."/>
            <person name="Imamovic A."/>
            <person name="Ireland A."/>
            <person name="Larimer J."/>
            <person name="McCowan C."/>
            <person name="Murphy C."/>
            <person name="Pearson M."/>
            <person name="Poon T.W."/>
            <person name="Priest M."/>
            <person name="Roberts A."/>
            <person name="Saif S."/>
            <person name="Shea T."/>
            <person name="Sisk P."/>
            <person name="Sykes S."/>
            <person name="Wortman J."/>
            <person name="Nusbaum C."/>
            <person name="Birren B."/>
        </authorList>
    </citation>
    <scope>NUCLEOTIDE SEQUENCE [LARGE SCALE GENOMIC DNA]</scope>
    <source>
        <strain evidence="4 5">CBS 110553</strain>
    </source>
</reference>
<dbReference type="GO" id="GO:0046872">
    <property type="term" value="F:metal ion binding"/>
    <property type="evidence" value="ECO:0007669"/>
    <property type="project" value="UniProtKB-KW"/>
</dbReference>
<dbReference type="GeneID" id="19196497"/>
<dbReference type="RefSeq" id="XP_007750570.1">
    <property type="nucleotide sequence ID" value="XM_007752380.1"/>
</dbReference>
<feature type="domain" description="Fumarylacetoacetase-like C-terminal" evidence="3">
    <location>
        <begin position="67"/>
        <end position="273"/>
    </location>
</feature>
<sequence>MKTAFRRLVRFKTSNGDIRYGEAQEQVKIGDKVKLYTGTEPWNLNPSDDEAVIAEILCPLASTPIFYGIGLNYKGHIAEASLDVPAFPTVFTKPSGALAGPYGDIHVDPACQFLDYEGELAFVVGKDVKNYNAKDDFEEFLLGYTVSNDVSSRYWQFPERSGGQHGYAKSFDQFGPIGPVIVSTSEIPGIPHLDLKTTVNGEERQNSNTNDLLFTIPQILDHLSRGTTLKKGTVVMTGTPSGVAAFMKPPKWLKTGDVVEVEISQIGKIKNKMVIE</sequence>
<dbReference type="InterPro" id="IPR011234">
    <property type="entry name" value="Fumarylacetoacetase-like_C"/>
</dbReference>
<dbReference type="eggNOG" id="KOG1535">
    <property type="taxonomic scope" value="Eukaryota"/>
</dbReference>
<keyword evidence="2" id="KW-0479">Metal-binding</keyword>
<organism evidence="4 5">
    <name type="scientific">Cladophialophora psammophila CBS 110553</name>
    <dbReference type="NCBI Taxonomy" id="1182543"/>
    <lineage>
        <taxon>Eukaryota</taxon>
        <taxon>Fungi</taxon>
        <taxon>Dikarya</taxon>
        <taxon>Ascomycota</taxon>
        <taxon>Pezizomycotina</taxon>
        <taxon>Eurotiomycetes</taxon>
        <taxon>Chaetothyriomycetidae</taxon>
        <taxon>Chaetothyriales</taxon>
        <taxon>Herpotrichiellaceae</taxon>
        <taxon>Cladophialophora</taxon>
    </lineage>
</organism>
<comment type="similarity">
    <text evidence="1">Belongs to the FAH family.</text>
</comment>
<dbReference type="Proteomes" id="UP000019471">
    <property type="component" value="Unassembled WGS sequence"/>
</dbReference>
<dbReference type="GO" id="GO:0018773">
    <property type="term" value="F:acetylpyruvate hydrolase activity"/>
    <property type="evidence" value="ECO:0007669"/>
    <property type="project" value="TreeGrafter"/>
</dbReference>
<dbReference type="GO" id="GO:0050163">
    <property type="term" value="F:oxaloacetate tautomerase activity"/>
    <property type="evidence" value="ECO:0007669"/>
    <property type="project" value="UniProtKB-ARBA"/>
</dbReference>
<dbReference type="FunFam" id="3.90.850.10:FF:000002">
    <property type="entry name" value="2-hydroxyhepta-2,4-diene-1,7-dioate isomerase"/>
    <property type="match status" value="1"/>
</dbReference>
<evidence type="ECO:0000256" key="2">
    <source>
        <dbReference type="ARBA" id="ARBA00022723"/>
    </source>
</evidence>
<dbReference type="AlphaFoldDB" id="W9WT38"/>
<dbReference type="PANTHER" id="PTHR11820:SF7">
    <property type="entry name" value="ACYLPYRUVASE FAHD1, MITOCHONDRIAL"/>
    <property type="match status" value="1"/>
</dbReference>
<dbReference type="EMBL" id="AMGX01000028">
    <property type="protein sequence ID" value="EXJ61494.1"/>
    <property type="molecule type" value="Genomic_DNA"/>
</dbReference>
<dbReference type="InterPro" id="IPR036663">
    <property type="entry name" value="Fumarylacetoacetase_C_sf"/>
</dbReference>
<gene>
    <name evidence="4" type="ORF">A1O5_11810</name>
</gene>
<dbReference type="PANTHER" id="PTHR11820">
    <property type="entry name" value="ACYLPYRUVASE"/>
    <property type="match status" value="1"/>
</dbReference>
<comment type="caution">
    <text evidence="4">The sequence shown here is derived from an EMBL/GenBank/DDBJ whole genome shotgun (WGS) entry which is preliminary data.</text>
</comment>
<name>W9WT38_9EURO</name>
<evidence type="ECO:0000313" key="5">
    <source>
        <dbReference type="Proteomes" id="UP000019471"/>
    </source>
</evidence>
<keyword evidence="5" id="KW-1185">Reference proteome</keyword>
<evidence type="ECO:0000259" key="3">
    <source>
        <dbReference type="Pfam" id="PF01557"/>
    </source>
</evidence>
<evidence type="ECO:0000313" key="4">
    <source>
        <dbReference type="EMBL" id="EXJ61494.1"/>
    </source>
</evidence>
<dbReference type="HOGENOM" id="CLU_028458_2_1_1"/>
<dbReference type="OrthoDB" id="411064at2759"/>
<dbReference type="GO" id="GO:0006107">
    <property type="term" value="P:oxaloacetate metabolic process"/>
    <property type="evidence" value="ECO:0007669"/>
    <property type="project" value="UniProtKB-ARBA"/>
</dbReference>
<accession>W9WT38</accession>
<evidence type="ECO:0000256" key="1">
    <source>
        <dbReference type="ARBA" id="ARBA00010211"/>
    </source>
</evidence>
<dbReference type="SUPFAM" id="SSF56529">
    <property type="entry name" value="FAH"/>
    <property type="match status" value="1"/>
</dbReference>
<dbReference type="Pfam" id="PF01557">
    <property type="entry name" value="FAA_hydrolase"/>
    <property type="match status" value="1"/>
</dbReference>
<proteinExistence type="inferred from homology"/>
<dbReference type="STRING" id="1182543.W9WT38"/>
<dbReference type="Gene3D" id="3.90.850.10">
    <property type="entry name" value="Fumarylacetoacetase-like, C-terminal domain"/>
    <property type="match status" value="1"/>
</dbReference>